<evidence type="ECO:0000313" key="3">
    <source>
        <dbReference type="Proteomes" id="UP000076881"/>
    </source>
</evidence>
<organism evidence="2 3">
    <name type="scientific">Akanthomyces lecanii RCEF 1005</name>
    <dbReference type="NCBI Taxonomy" id="1081108"/>
    <lineage>
        <taxon>Eukaryota</taxon>
        <taxon>Fungi</taxon>
        <taxon>Dikarya</taxon>
        <taxon>Ascomycota</taxon>
        <taxon>Pezizomycotina</taxon>
        <taxon>Sordariomycetes</taxon>
        <taxon>Hypocreomycetidae</taxon>
        <taxon>Hypocreales</taxon>
        <taxon>Cordycipitaceae</taxon>
        <taxon>Akanthomyces</taxon>
        <taxon>Cordyceps confragosa</taxon>
    </lineage>
</organism>
<feature type="compositionally biased region" description="Polar residues" evidence="1">
    <location>
        <begin position="296"/>
        <end position="305"/>
    </location>
</feature>
<dbReference type="AlphaFoldDB" id="A0A168F4D7"/>
<reference evidence="2 3" key="1">
    <citation type="journal article" date="2016" name="Genome Biol. Evol.">
        <title>Divergent and convergent evolution of fungal pathogenicity.</title>
        <authorList>
            <person name="Shang Y."/>
            <person name="Xiao G."/>
            <person name="Zheng P."/>
            <person name="Cen K."/>
            <person name="Zhan S."/>
            <person name="Wang C."/>
        </authorList>
    </citation>
    <scope>NUCLEOTIDE SEQUENCE [LARGE SCALE GENOMIC DNA]</scope>
    <source>
        <strain evidence="2 3">RCEF 1005</strain>
    </source>
</reference>
<keyword evidence="3" id="KW-1185">Reference proteome</keyword>
<evidence type="ECO:0000256" key="1">
    <source>
        <dbReference type="SAM" id="MobiDB-lite"/>
    </source>
</evidence>
<dbReference type="Proteomes" id="UP000076881">
    <property type="component" value="Unassembled WGS sequence"/>
</dbReference>
<dbReference type="OrthoDB" id="4867214at2759"/>
<sequence>MATPSRKYSWLNPPPASFRDTQPSTTAGNYDWSVSPLASFEIPQLRTGSRFFDRGIPRWTSTSNTQPHAAAWGPGTLPGPVAPVPWLHWSAATRELVEREGSVKVYEMINSRQITHEGGIMRHDHGGWFIETRPEDHAKGSIFLPPVGTASLLECERCFRVFDYKMRPVFLSGDPAGHQTFQASFALCPFNKDGRCHEGRGNSWKMHQSGIEVGYHGTAKKTIKALSLLDPNQLIRSVFGDHSYFHGENELLTAYKALRIIWIRAFPALRPNRPEEKPDDQSKDAPASYDQAEVDQANSSGSNSPPLVYHEVSQGPKPDAPKPQQQSGHTADPEPVELFHQFGSVKLWGEIDFDLKLLAANPGLLEEKHLVQVYGMSAPALRYMRLKNWLHEMEWLNAYAGLRHRVHNDHYMLMRTACQRASTAMDRVLQAVAMGARILPEAEKTYAHVGRRFHELMSALCADMEVARAGLRAIDQPLRADLWKKMSRVWAGRRVDPLLVT</sequence>
<name>A0A168F4D7_CORDF</name>
<protein>
    <submittedName>
        <fullName evidence="2">Uncharacterized protein</fullName>
    </submittedName>
</protein>
<accession>A0A168F4D7</accession>
<comment type="caution">
    <text evidence="2">The sequence shown here is derived from an EMBL/GenBank/DDBJ whole genome shotgun (WGS) entry which is preliminary data.</text>
</comment>
<gene>
    <name evidence="2" type="ORF">LEL_08228</name>
</gene>
<feature type="compositionally biased region" description="Basic and acidic residues" evidence="1">
    <location>
        <begin position="272"/>
        <end position="283"/>
    </location>
</feature>
<feature type="region of interest" description="Disordered" evidence="1">
    <location>
        <begin position="271"/>
        <end position="334"/>
    </location>
</feature>
<dbReference type="EMBL" id="AZHF01000006">
    <property type="protein sequence ID" value="OAA74647.1"/>
    <property type="molecule type" value="Genomic_DNA"/>
</dbReference>
<proteinExistence type="predicted"/>
<evidence type="ECO:0000313" key="2">
    <source>
        <dbReference type="EMBL" id="OAA74647.1"/>
    </source>
</evidence>
<feature type="region of interest" description="Disordered" evidence="1">
    <location>
        <begin position="1"/>
        <end position="24"/>
    </location>
</feature>